<evidence type="ECO:0000313" key="4">
    <source>
        <dbReference type="Proteomes" id="UP001275436"/>
    </source>
</evidence>
<keyword evidence="4" id="KW-1185">Reference proteome</keyword>
<dbReference type="InterPro" id="IPR036291">
    <property type="entry name" value="NAD(P)-bd_dom_sf"/>
</dbReference>
<dbReference type="PANTHER" id="PTHR42760">
    <property type="entry name" value="SHORT-CHAIN DEHYDROGENASES/REDUCTASES FAMILY MEMBER"/>
    <property type="match status" value="1"/>
</dbReference>
<dbReference type="PRINTS" id="PR00080">
    <property type="entry name" value="SDRFAMILY"/>
</dbReference>
<dbReference type="InterPro" id="IPR002347">
    <property type="entry name" value="SDR_fam"/>
</dbReference>
<dbReference type="InterPro" id="IPR020904">
    <property type="entry name" value="Sc_DH/Rdtase_CS"/>
</dbReference>
<evidence type="ECO:0000313" key="3">
    <source>
        <dbReference type="EMBL" id="GLO67561.1"/>
    </source>
</evidence>
<dbReference type="Pfam" id="PF13561">
    <property type="entry name" value="adh_short_C2"/>
    <property type="match status" value="1"/>
</dbReference>
<dbReference type="Proteomes" id="UP001275436">
    <property type="component" value="Unassembled WGS sequence"/>
</dbReference>
<comment type="similarity">
    <text evidence="1">Belongs to the short-chain dehydrogenases/reductases (SDR) family.</text>
</comment>
<dbReference type="NCBIfam" id="NF005559">
    <property type="entry name" value="PRK07231.1"/>
    <property type="match status" value="1"/>
</dbReference>
<protein>
    <submittedName>
        <fullName evidence="3">2-deoxy-D-gluconate 3-dehydrogenase</fullName>
    </submittedName>
</protein>
<name>A0ABQ5TMM0_9BACI</name>
<dbReference type="PRINTS" id="PR00081">
    <property type="entry name" value="GDHRDH"/>
</dbReference>
<dbReference type="RefSeq" id="WP_215064672.1">
    <property type="nucleotide sequence ID" value="NZ_BSKO01000001.1"/>
</dbReference>
<evidence type="ECO:0000256" key="1">
    <source>
        <dbReference type="ARBA" id="ARBA00006484"/>
    </source>
</evidence>
<organism evidence="3 4">
    <name type="scientific">Oceanobacillus kimchii</name>
    <dbReference type="NCBI Taxonomy" id="746691"/>
    <lineage>
        <taxon>Bacteria</taxon>
        <taxon>Bacillati</taxon>
        <taxon>Bacillota</taxon>
        <taxon>Bacilli</taxon>
        <taxon>Bacillales</taxon>
        <taxon>Bacillaceae</taxon>
        <taxon>Oceanobacillus</taxon>
    </lineage>
</organism>
<gene>
    <name evidence="3" type="ORF">MACH08_33450</name>
</gene>
<evidence type="ECO:0000256" key="2">
    <source>
        <dbReference type="ARBA" id="ARBA00023002"/>
    </source>
</evidence>
<dbReference type="Gene3D" id="3.40.50.720">
    <property type="entry name" value="NAD(P)-binding Rossmann-like Domain"/>
    <property type="match status" value="1"/>
</dbReference>
<dbReference type="PANTHER" id="PTHR42760:SF5">
    <property type="entry name" value="2-DEHYDRO-3-DEOXY-D-GLUCONATE 5-DEHYDROGENASE"/>
    <property type="match status" value="1"/>
</dbReference>
<dbReference type="PROSITE" id="PS00061">
    <property type="entry name" value="ADH_SHORT"/>
    <property type="match status" value="1"/>
</dbReference>
<keyword evidence="2" id="KW-0560">Oxidoreductase</keyword>
<dbReference type="SUPFAM" id="SSF51735">
    <property type="entry name" value="NAD(P)-binding Rossmann-fold domains"/>
    <property type="match status" value="1"/>
</dbReference>
<accession>A0ABQ5TMM0</accession>
<proteinExistence type="inferred from homology"/>
<reference evidence="3 4" key="1">
    <citation type="submission" date="2023-02" db="EMBL/GenBank/DDBJ databases">
        <title>Oceanobacillus kimchii IFOP_LL358 isolated form Alexandrium catenella lab strain.</title>
        <authorList>
            <person name="Gajardo G."/>
            <person name="Ueki S."/>
            <person name="Maruyama F."/>
        </authorList>
    </citation>
    <scope>NUCLEOTIDE SEQUENCE [LARGE SCALE GENOMIC DNA]</scope>
    <source>
        <strain evidence="3 4">IFOP_LL358</strain>
    </source>
</reference>
<dbReference type="EMBL" id="BSKO01000001">
    <property type="protein sequence ID" value="GLO67561.1"/>
    <property type="molecule type" value="Genomic_DNA"/>
</dbReference>
<sequence>MVKYKAHELFDLSGKTAIVTGAGKGIGRSIALLFAQNGADVALMARNEEELSDVAKEIEAIGQKALPIPIDLTNINEIPSVVEKVYKYFGKIDILVNNAGMNIPKQAEEVTEDDWDRIIDINVKSVFFISQAVGKYMKVAEQGKIINVSSQMAFVGYYKRSVYASSKGALTQLTRSLSIEWAPYNINVNAVAPTFIETPMTRKMLVDKDFKNDVLNRIPLRRLAKEEDLFGAFVYLASNASNMVTGQTLIVDGGWTVW</sequence>
<comment type="caution">
    <text evidence="3">The sequence shown here is derived from an EMBL/GenBank/DDBJ whole genome shotgun (WGS) entry which is preliminary data.</text>
</comment>